<evidence type="ECO:0000313" key="11">
    <source>
        <dbReference type="Proteomes" id="UP001177003"/>
    </source>
</evidence>
<keyword evidence="3 7" id="KW-1133">Transmembrane helix</keyword>
<evidence type="ECO:0000256" key="2">
    <source>
        <dbReference type="ARBA" id="ARBA00022692"/>
    </source>
</evidence>
<name>A0AA35ZI51_LACSI</name>
<dbReference type="SUPFAM" id="SSF103473">
    <property type="entry name" value="MFS general substrate transporter"/>
    <property type="match status" value="1"/>
</dbReference>
<feature type="transmembrane region" description="Helical" evidence="7">
    <location>
        <begin position="353"/>
        <end position="371"/>
    </location>
</feature>
<feature type="transmembrane region" description="Helical" evidence="7">
    <location>
        <begin position="432"/>
        <end position="451"/>
    </location>
</feature>
<organism evidence="10 11">
    <name type="scientific">Lactuca saligna</name>
    <name type="common">Willowleaf lettuce</name>
    <dbReference type="NCBI Taxonomy" id="75948"/>
    <lineage>
        <taxon>Eukaryota</taxon>
        <taxon>Viridiplantae</taxon>
        <taxon>Streptophyta</taxon>
        <taxon>Embryophyta</taxon>
        <taxon>Tracheophyta</taxon>
        <taxon>Spermatophyta</taxon>
        <taxon>Magnoliopsida</taxon>
        <taxon>eudicotyledons</taxon>
        <taxon>Gunneridae</taxon>
        <taxon>Pentapetalae</taxon>
        <taxon>asterids</taxon>
        <taxon>campanulids</taxon>
        <taxon>Asterales</taxon>
        <taxon>Asteraceae</taxon>
        <taxon>Cichorioideae</taxon>
        <taxon>Cichorieae</taxon>
        <taxon>Lactucinae</taxon>
        <taxon>Lactuca</taxon>
    </lineage>
</organism>
<evidence type="ECO:0000256" key="5">
    <source>
        <dbReference type="ARBA" id="ARBA00044504"/>
    </source>
</evidence>
<reference evidence="10" key="1">
    <citation type="submission" date="2023-04" db="EMBL/GenBank/DDBJ databases">
        <authorList>
            <person name="Vijverberg K."/>
            <person name="Xiong W."/>
            <person name="Schranz E."/>
        </authorList>
    </citation>
    <scope>NUCLEOTIDE SEQUENCE</scope>
</reference>
<dbReference type="PANTHER" id="PTHR21576">
    <property type="entry name" value="UNCHARACTERIZED NODULIN-LIKE PROTEIN"/>
    <property type="match status" value="1"/>
</dbReference>
<proteinExistence type="inferred from homology"/>
<keyword evidence="2 7" id="KW-0812">Transmembrane</keyword>
<dbReference type="GO" id="GO:0016020">
    <property type="term" value="C:membrane"/>
    <property type="evidence" value="ECO:0007669"/>
    <property type="project" value="UniProtKB-SubCell"/>
</dbReference>
<keyword evidence="4 7" id="KW-0472">Membrane</keyword>
<evidence type="ECO:0000259" key="8">
    <source>
        <dbReference type="Pfam" id="PF06813"/>
    </source>
</evidence>
<evidence type="ECO:0000256" key="6">
    <source>
        <dbReference type="SAM" id="MobiDB-lite"/>
    </source>
</evidence>
<dbReference type="PANTHER" id="PTHR21576:SF164">
    <property type="entry name" value="NODULIN-LIKE, MAJOR FACILITATOR SUPERFAMILY DOMAIN PROTEIN-RELATED"/>
    <property type="match status" value="1"/>
</dbReference>
<keyword evidence="11" id="KW-1185">Reference proteome</keyword>
<dbReference type="InterPro" id="IPR010658">
    <property type="entry name" value="Nodulin-like"/>
</dbReference>
<feature type="transmembrane region" description="Helical" evidence="7">
    <location>
        <begin position="493"/>
        <end position="513"/>
    </location>
</feature>
<dbReference type="InterPro" id="IPR056555">
    <property type="entry name" value="NFD4_C"/>
</dbReference>
<feature type="transmembrane region" description="Helical" evidence="7">
    <location>
        <begin position="80"/>
        <end position="104"/>
    </location>
</feature>
<feature type="transmembrane region" description="Helical" evidence="7">
    <location>
        <begin position="190"/>
        <end position="211"/>
    </location>
</feature>
<evidence type="ECO:0000256" key="1">
    <source>
        <dbReference type="ARBA" id="ARBA00004141"/>
    </source>
</evidence>
<protein>
    <recommendedName>
        <fullName evidence="12">Nodulin-like domain-containing protein</fullName>
    </recommendedName>
</protein>
<dbReference type="InterPro" id="IPR036259">
    <property type="entry name" value="MFS_trans_sf"/>
</dbReference>
<feature type="compositionally biased region" description="Acidic residues" evidence="6">
    <location>
        <begin position="1"/>
        <end position="11"/>
    </location>
</feature>
<gene>
    <name evidence="10" type="ORF">LSALG_LOCUS32072</name>
</gene>
<feature type="transmembrane region" description="Helical" evidence="7">
    <location>
        <begin position="257"/>
        <end position="280"/>
    </location>
</feature>
<sequence length="584" mass="66011">MDQIDQSENDPSENFGPIYKDHEDHLSPRFICYRRRCRRIGLEWYPQDAGNGWYWRRRYGYRLLRVQLNYLAMASDIGKLFGWCSGVLLLYFPTWVVLFMASFLGLFGYGLQWLVIQKQITLPYIMVFVLSLSAGGSIPWFNTVCFVLNIKNFPENWPLAVSLSVSFNGVTAALYNLIVTKLSPNDKTTSYLVLNAFVPFITSIASLGPILQQSTSQQDNNQKDEIALKDDAHIFIFLYILAAVTGLYLFFTNPVSQNIVIVTMLLIVLPFIMPKVIYLIKRAHRAFYPDGPIERPDYELVEMNHLEEFHEECSTPVLNKSCCSVFDRMIKIDRLRELGEEHSATYMMSRCDFWLYYVTYFCGGTIGLVYSNNLGQIVESLGYISETKALVTIYSTCSFFGRLLSAAMDMFGCFYQQPTITADMYATRTGRLTLGLVAMPVAFLLLILSGAKLVLSVATGLIGICSGFLISTAVSITSELFGSKSSGINHNILITNIPLGSLLYGVLAALIYVDNIDNARDKDLDDGMKVCIGRDCYHETFMLWGLISIIGVSSSFLLFLRTKPAYESHYKRKIGVLEETICYP</sequence>
<evidence type="ECO:0000313" key="10">
    <source>
        <dbReference type="EMBL" id="CAI9293040.1"/>
    </source>
</evidence>
<feature type="transmembrane region" description="Helical" evidence="7">
    <location>
        <begin position="157"/>
        <end position="178"/>
    </location>
</feature>
<evidence type="ECO:0000259" key="9">
    <source>
        <dbReference type="Pfam" id="PF23262"/>
    </source>
</evidence>
<feature type="domain" description="Nodulin-like" evidence="8">
    <location>
        <begin position="66"/>
        <end position="272"/>
    </location>
</feature>
<dbReference type="Pfam" id="PF06813">
    <property type="entry name" value="Nodulin-like"/>
    <property type="match status" value="1"/>
</dbReference>
<evidence type="ECO:0000256" key="3">
    <source>
        <dbReference type="ARBA" id="ARBA00022989"/>
    </source>
</evidence>
<dbReference type="Proteomes" id="UP001177003">
    <property type="component" value="Chromosome 7"/>
</dbReference>
<evidence type="ECO:0008006" key="12">
    <source>
        <dbReference type="Google" id="ProtNLM"/>
    </source>
</evidence>
<dbReference type="EMBL" id="OX465083">
    <property type="protein sequence ID" value="CAI9293040.1"/>
    <property type="molecule type" value="Genomic_DNA"/>
</dbReference>
<accession>A0AA35ZI51</accession>
<dbReference type="Pfam" id="PF23262">
    <property type="entry name" value="NFD4_C"/>
    <property type="match status" value="1"/>
</dbReference>
<feature type="region of interest" description="Disordered" evidence="6">
    <location>
        <begin position="1"/>
        <end position="20"/>
    </location>
</feature>
<feature type="transmembrane region" description="Helical" evidence="7">
    <location>
        <begin position="541"/>
        <end position="560"/>
    </location>
</feature>
<evidence type="ECO:0000256" key="4">
    <source>
        <dbReference type="ARBA" id="ARBA00023136"/>
    </source>
</evidence>
<comment type="similarity">
    <text evidence="5">Belongs to the major facilitator superfamily. Phosphate:H(+) symporter (TC 2.A.1.9) family.</text>
</comment>
<feature type="transmembrane region" description="Helical" evidence="7">
    <location>
        <begin position="232"/>
        <end position="251"/>
    </location>
</feature>
<feature type="transmembrane region" description="Helical" evidence="7">
    <location>
        <begin position="391"/>
        <end position="411"/>
    </location>
</feature>
<dbReference type="AlphaFoldDB" id="A0AA35ZI51"/>
<comment type="subcellular location">
    <subcellularLocation>
        <location evidence="1">Membrane</location>
        <topology evidence="1">Multi-pass membrane protein</topology>
    </subcellularLocation>
</comment>
<dbReference type="Gene3D" id="1.20.1250.20">
    <property type="entry name" value="MFS general substrate transporter like domains"/>
    <property type="match status" value="1"/>
</dbReference>
<feature type="transmembrane region" description="Helical" evidence="7">
    <location>
        <begin position="124"/>
        <end position="150"/>
    </location>
</feature>
<feature type="transmembrane region" description="Helical" evidence="7">
    <location>
        <begin position="457"/>
        <end position="481"/>
    </location>
</feature>
<feature type="domain" description="NFD4 C-terminal" evidence="9">
    <location>
        <begin position="340"/>
        <end position="563"/>
    </location>
</feature>
<evidence type="ECO:0000256" key="7">
    <source>
        <dbReference type="SAM" id="Phobius"/>
    </source>
</evidence>